<dbReference type="SUPFAM" id="SSF47954">
    <property type="entry name" value="Cyclin-like"/>
    <property type="match status" value="1"/>
</dbReference>
<dbReference type="AlphaFoldDB" id="B5Y5F6"/>
<dbReference type="KEGG" id="pti:PHATR_6231"/>
<dbReference type="PANTHER" id="PTHR15615">
    <property type="match status" value="1"/>
</dbReference>
<feature type="non-terminal residue" evidence="2">
    <location>
        <position position="1"/>
    </location>
</feature>
<keyword evidence="3" id="KW-1185">Reference proteome</keyword>
<dbReference type="GO" id="GO:0019901">
    <property type="term" value="F:protein kinase binding"/>
    <property type="evidence" value="ECO:0007669"/>
    <property type="project" value="InterPro"/>
</dbReference>
<proteinExistence type="predicted"/>
<dbReference type="InParanoid" id="B5Y5F6"/>
<dbReference type="eggNOG" id="KOG1674">
    <property type="taxonomic scope" value="Eukaryota"/>
</dbReference>
<dbReference type="RefSeq" id="XP_002186459.1">
    <property type="nucleotide sequence ID" value="XM_002186423.1"/>
</dbReference>
<dbReference type="Gene3D" id="1.10.472.10">
    <property type="entry name" value="Cyclin-like"/>
    <property type="match status" value="1"/>
</dbReference>
<protein>
    <recommendedName>
        <fullName evidence="4">Cyclin</fullName>
    </recommendedName>
</protein>
<sequence length="146" mass="16440">IVQVLAAVLDRLVIQNASIAMGDPGQVTKFHAMKAPGIGVLQYLERIHKYASCSSECFILALIYIDRLIQRNNFLLTDLNVHRVVITAVLLAAKFFDDAYYNNAYYAKIGGVLVSEINGLEVDFLFRINFSLHVTPDVFDKYRAQL</sequence>
<reference evidence="3" key="2">
    <citation type="submission" date="2008-08" db="EMBL/GenBank/DDBJ databases">
        <authorList>
            <consortium name="Diatom Consortium"/>
            <person name="Grigoriev I."/>
            <person name="Grimwood J."/>
            <person name="Kuo A."/>
            <person name="Otillar R.P."/>
            <person name="Salamov A."/>
            <person name="Detter J.C."/>
            <person name="Lindquist E."/>
            <person name="Shapiro H."/>
            <person name="Lucas S."/>
            <person name="Glavina del Rio T."/>
            <person name="Pitluck S."/>
            <person name="Rokhsar D."/>
            <person name="Bowler C."/>
        </authorList>
    </citation>
    <scope>GENOME REANNOTATION</scope>
    <source>
        <strain evidence="3">CCAP 1055/1</strain>
    </source>
</reference>
<keyword evidence="1" id="KW-0195">Cyclin</keyword>
<dbReference type="STRING" id="556484.B5Y5F6"/>
<evidence type="ECO:0000256" key="1">
    <source>
        <dbReference type="ARBA" id="ARBA00023127"/>
    </source>
</evidence>
<dbReference type="OrthoDB" id="337735at2759"/>
<accession>B5Y5F6</accession>
<dbReference type="InterPro" id="IPR012389">
    <property type="entry name" value="Cyclin_P/U"/>
</dbReference>
<feature type="non-terminal residue" evidence="2">
    <location>
        <position position="146"/>
    </location>
</feature>
<reference evidence="2 3" key="1">
    <citation type="journal article" date="2008" name="Nature">
        <title>The Phaeodactylum genome reveals the evolutionary history of diatom genomes.</title>
        <authorList>
            <person name="Bowler C."/>
            <person name="Allen A.E."/>
            <person name="Badger J.H."/>
            <person name="Grimwood J."/>
            <person name="Jabbari K."/>
            <person name="Kuo A."/>
            <person name="Maheswari U."/>
            <person name="Martens C."/>
            <person name="Maumus F."/>
            <person name="Otillar R.P."/>
            <person name="Rayko E."/>
            <person name="Salamov A."/>
            <person name="Vandepoele K."/>
            <person name="Beszteri B."/>
            <person name="Gruber A."/>
            <person name="Heijde M."/>
            <person name="Katinka M."/>
            <person name="Mock T."/>
            <person name="Valentin K."/>
            <person name="Verret F."/>
            <person name="Berges J.A."/>
            <person name="Brownlee C."/>
            <person name="Cadoret J.P."/>
            <person name="Chiovitti A."/>
            <person name="Choi C.J."/>
            <person name="Coesel S."/>
            <person name="De Martino A."/>
            <person name="Detter J.C."/>
            <person name="Durkin C."/>
            <person name="Falciatore A."/>
            <person name="Fournet J."/>
            <person name="Haruta M."/>
            <person name="Huysman M.J."/>
            <person name="Jenkins B.D."/>
            <person name="Jiroutova K."/>
            <person name="Jorgensen R.E."/>
            <person name="Joubert Y."/>
            <person name="Kaplan A."/>
            <person name="Kroger N."/>
            <person name="Kroth P.G."/>
            <person name="La Roche J."/>
            <person name="Lindquist E."/>
            <person name="Lommer M."/>
            <person name="Martin-Jezequel V."/>
            <person name="Lopez P.J."/>
            <person name="Lucas S."/>
            <person name="Mangogna M."/>
            <person name="McGinnis K."/>
            <person name="Medlin L.K."/>
            <person name="Montsant A."/>
            <person name="Oudot-Le Secq M.P."/>
            <person name="Napoli C."/>
            <person name="Obornik M."/>
            <person name="Parker M.S."/>
            <person name="Petit J.L."/>
            <person name="Porcel B.M."/>
            <person name="Poulsen N."/>
            <person name="Robison M."/>
            <person name="Rychlewski L."/>
            <person name="Rynearson T.A."/>
            <person name="Schmutz J."/>
            <person name="Shapiro H."/>
            <person name="Siaut M."/>
            <person name="Stanley M."/>
            <person name="Sussman M.R."/>
            <person name="Taylor A.R."/>
            <person name="Vardi A."/>
            <person name="von Dassow P."/>
            <person name="Vyverman W."/>
            <person name="Willis A."/>
            <person name="Wyrwicz L.S."/>
            <person name="Rokhsar D.S."/>
            <person name="Weissenbach J."/>
            <person name="Armbrust E.V."/>
            <person name="Green B.R."/>
            <person name="Van de Peer Y."/>
            <person name="Grigoriev I.V."/>
        </authorList>
    </citation>
    <scope>NUCLEOTIDE SEQUENCE [LARGE SCALE GENOMIC DNA]</scope>
    <source>
        <strain evidence="2 3">CCAP 1055/1</strain>
    </source>
</reference>
<dbReference type="InterPro" id="IPR013922">
    <property type="entry name" value="Cyclin_PHO80-like"/>
</dbReference>
<evidence type="ECO:0000313" key="3">
    <source>
        <dbReference type="Proteomes" id="UP000000759"/>
    </source>
</evidence>
<dbReference type="Proteomes" id="UP000000759">
    <property type="component" value="Chromosome 3"/>
</dbReference>
<gene>
    <name evidence="2" type="primary">CYCP6</name>
    <name evidence="2" type="ORF">PHATR_6231</name>
</gene>
<dbReference type="PIRSF" id="PIRSF027110">
    <property type="entry name" value="PREG"/>
    <property type="match status" value="1"/>
</dbReference>
<evidence type="ECO:0000313" key="2">
    <source>
        <dbReference type="EMBL" id="ACI65929.1"/>
    </source>
</evidence>
<dbReference type="PaxDb" id="2850-Phatr6231"/>
<dbReference type="GeneID" id="7203882"/>
<dbReference type="PANTHER" id="PTHR15615:SF108">
    <property type="entry name" value="PROTEIN CNPPD1"/>
    <property type="match status" value="1"/>
</dbReference>
<dbReference type="InterPro" id="IPR036915">
    <property type="entry name" value="Cyclin-like_sf"/>
</dbReference>
<name>B5Y5F6_PHATC</name>
<organism evidence="2 3">
    <name type="scientific">Phaeodactylum tricornutum (strain CCAP 1055/1)</name>
    <dbReference type="NCBI Taxonomy" id="556484"/>
    <lineage>
        <taxon>Eukaryota</taxon>
        <taxon>Sar</taxon>
        <taxon>Stramenopiles</taxon>
        <taxon>Ochrophyta</taxon>
        <taxon>Bacillariophyta</taxon>
        <taxon>Bacillariophyceae</taxon>
        <taxon>Bacillariophycidae</taxon>
        <taxon>Naviculales</taxon>
        <taxon>Phaeodactylaceae</taxon>
        <taxon>Phaeodactylum</taxon>
    </lineage>
</organism>
<evidence type="ECO:0008006" key="4">
    <source>
        <dbReference type="Google" id="ProtNLM"/>
    </source>
</evidence>
<dbReference type="Pfam" id="PF08613">
    <property type="entry name" value="Cyclin"/>
    <property type="match status" value="1"/>
</dbReference>
<dbReference type="EMBL" id="CP001142">
    <property type="protein sequence ID" value="ACI65929.1"/>
    <property type="molecule type" value="Genomic_DNA"/>
</dbReference>
<dbReference type="HOGENOM" id="CLU_827600_0_0_1"/>